<reference evidence="5" key="1">
    <citation type="submission" date="2017-09" db="EMBL/GenBank/DDBJ databases">
        <title>Depth-based differentiation of microbial function through sediment-hosted aquifers and enrichment of novel symbionts in the deep terrestrial subsurface.</title>
        <authorList>
            <person name="Probst A.J."/>
            <person name="Ladd B."/>
            <person name="Jarett J.K."/>
            <person name="Geller-Mcgrath D.E."/>
            <person name="Sieber C.M.K."/>
            <person name="Emerson J.B."/>
            <person name="Anantharaman K."/>
            <person name="Thomas B.C."/>
            <person name="Malmstrom R."/>
            <person name="Stieglmeier M."/>
            <person name="Klingl A."/>
            <person name="Woyke T."/>
            <person name="Ryan C.M."/>
            <person name="Banfield J.F."/>
        </authorList>
    </citation>
    <scope>NUCLEOTIDE SEQUENCE [LARGE SCALE GENOMIC DNA]</scope>
</reference>
<keyword evidence="2" id="KW-0472">Membrane</keyword>
<organism evidence="4 5">
    <name type="scientific">Candidatus Nealsonbacteria bacterium CG02_land_8_20_14_3_00_37_10</name>
    <dbReference type="NCBI Taxonomy" id="1974699"/>
    <lineage>
        <taxon>Bacteria</taxon>
        <taxon>Candidatus Nealsoniibacteriota</taxon>
    </lineage>
</organism>
<dbReference type="EMBL" id="PETZ01000017">
    <property type="protein sequence ID" value="PIV45261.1"/>
    <property type="molecule type" value="Genomic_DNA"/>
</dbReference>
<proteinExistence type="predicted"/>
<dbReference type="Pfam" id="PF18893">
    <property type="entry name" value="DUF5652"/>
    <property type="match status" value="1"/>
</dbReference>
<name>A0A2M7D9Y1_9BACT</name>
<feature type="transmembrane region" description="Helical" evidence="2">
    <location>
        <begin position="38"/>
        <end position="58"/>
    </location>
</feature>
<accession>A0A2M7D9Y1</accession>
<dbReference type="Proteomes" id="UP000230864">
    <property type="component" value="Unassembled WGS sequence"/>
</dbReference>
<gene>
    <name evidence="4" type="ORF">COS25_00795</name>
</gene>
<evidence type="ECO:0000259" key="3">
    <source>
        <dbReference type="Pfam" id="PF18893"/>
    </source>
</evidence>
<protein>
    <recommendedName>
        <fullName evidence="3">DUF5652 domain-containing protein</fullName>
    </recommendedName>
</protein>
<evidence type="ECO:0000313" key="5">
    <source>
        <dbReference type="Proteomes" id="UP000230864"/>
    </source>
</evidence>
<feature type="transmembrane region" description="Helical" evidence="2">
    <location>
        <begin position="6"/>
        <end position="26"/>
    </location>
</feature>
<keyword evidence="2" id="KW-0812">Transmembrane</keyword>
<comment type="caution">
    <text evidence="4">The sequence shown here is derived from an EMBL/GenBank/DDBJ whole genome shotgun (WGS) entry which is preliminary data.</text>
</comment>
<evidence type="ECO:0000313" key="4">
    <source>
        <dbReference type="EMBL" id="PIV45261.1"/>
    </source>
</evidence>
<keyword evidence="2" id="KW-1133">Transmembrane helix</keyword>
<evidence type="ECO:0000256" key="2">
    <source>
        <dbReference type="SAM" id="Phobius"/>
    </source>
</evidence>
<evidence type="ECO:0000256" key="1">
    <source>
        <dbReference type="SAM" id="MobiDB-lite"/>
    </source>
</evidence>
<feature type="domain" description="DUF5652" evidence="3">
    <location>
        <begin position="8"/>
        <end position="65"/>
    </location>
</feature>
<dbReference type="AlphaFoldDB" id="A0A2M7D9Y1"/>
<sequence length="86" mass="10049">MEEFSSNVSLFTLLVVLWTIPWKGVALWKAAKNSHKRWFIVLLVLNTLALLEIIYIFVFSNRVSRQRHEGKEEDLSSSPERFGKIN</sequence>
<feature type="region of interest" description="Disordered" evidence="1">
    <location>
        <begin position="64"/>
        <end position="86"/>
    </location>
</feature>
<dbReference type="InterPro" id="IPR043712">
    <property type="entry name" value="DUF5652"/>
</dbReference>